<dbReference type="SUPFAM" id="SSF52058">
    <property type="entry name" value="L domain-like"/>
    <property type="match status" value="2"/>
</dbReference>
<evidence type="ECO:0000256" key="1">
    <source>
        <dbReference type="ARBA" id="ARBA00004286"/>
    </source>
</evidence>
<evidence type="ECO:0000256" key="5">
    <source>
        <dbReference type="ARBA" id="ARBA00022737"/>
    </source>
</evidence>
<dbReference type="PROSITE" id="PS50005">
    <property type="entry name" value="TPR"/>
    <property type="match status" value="1"/>
</dbReference>
<dbReference type="InterPro" id="IPR019734">
    <property type="entry name" value="TPR_rpt"/>
</dbReference>
<dbReference type="InterPro" id="IPR011990">
    <property type="entry name" value="TPR-like_helical_dom_sf"/>
</dbReference>
<dbReference type="Pfam" id="PF00560">
    <property type="entry name" value="LRR_1"/>
    <property type="match status" value="1"/>
</dbReference>
<dbReference type="RefSeq" id="WP_207327981.1">
    <property type="nucleotide sequence ID" value="NZ_JAFMYW010000001.1"/>
</dbReference>
<dbReference type="Gene3D" id="1.25.40.10">
    <property type="entry name" value="Tetratricopeptide repeat domain"/>
    <property type="match status" value="1"/>
</dbReference>
<keyword evidence="3" id="KW-0158">Chromosome</keyword>
<keyword evidence="12" id="KW-1185">Reference proteome</keyword>
<dbReference type="InterPro" id="IPR050216">
    <property type="entry name" value="LRR_domain-containing"/>
</dbReference>
<evidence type="ECO:0000256" key="4">
    <source>
        <dbReference type="ARBA" id="ARBA00022614"/>
    </source>
</evidence>
<dbReference type="Pfam" id="PF13855">
    <property type="entry name" value="LRR_8"/>
    <property type="match status" value="2"/>
</dbReference>
<dbReference type="PANTHER" id="PTHR48051:SF1">
    <property type="entry name" value="RAS SUPPRESSOR PROTEIN 1"/>
    <property type="match status" value="1"/>
</dbReference>
<dbReference type="InterPro" id="IPR055414">
    <property type="entry name" value="LRR_R13L4/SHOC2-like"/>
</dbReference>
<dbReference type="SUPFAM" id="SSF48452">
    <property type="entry name" value="TPR-like"/>
    <property type="match status" value="1"/>
</dbReference>
<dbReference type="PANTHER" id="PTHR48051">
    <property type="match status" value="1"/>
</dbReference>
<keyword evidence="7" id="KW-0156">Chromatin regulator</keyword>
<dbReference type="Gene3D" id="3.80.10.10">
    <property type="entry name" value="Ribonuclease Inhibitor"/>
    <property type="match status" value="3"/>
</dbReference>
<evidence type="ECO:0000256" key="9">
    <source>
        <dbReference type="PROSITE-ProRule" id="PRU00339"/>
    </source>
</evidence>
<evidence type="ECO:0000313" key="11">
    <source>
        <dbReference type="EMBL" id="MBO0948063.1"/>
    </source>
</evidence>
<evidence type="ECO:0000313" key="12">
    <source>
        <dbReference type="Proteomes" id="UP000664628"/>
    </source>
</evidence>
<feature type="domain" description="Disease resistance R13L4/SHOC-2-like LRR" evidence="10">
    <location>
        <begin position="534"/>
        <end position="695"/>
    </location>
</feature>
<evidence type="ECO:0000256" key="8">
    <source>
        <dbReference type="ARBA" id="ARBA00023204"/>
    </source>
</evidence>
<proteinExistence type="inferred from homology"/>
<comment type="subcellular location">
    <subcellularLocation>
        <location evidence="1">Chromosome</location>
    </subcellularLocation>
</comment>
<evidence type="ECO:0000256" key="2">
    <source>
        <dbReference type="ARBA" id="ARBA00010999"/>
    </source>
</evidence>
<evidence type="ECO:0000256" key="3">
    <source>
        <dbReference type="ARBA" id="ARBA00022454"/>
    </source>
</evidence>
<keyword evidence="4" id="KW-0433">Leucine-rich repeat</keyword>
<evidence type="ECO:0000259" key="10">
    <source>
        <dbReference type="Pfam" id="PF23598"/>
    </source>
</evidence>
<dbReference type="InterPro" id="IPR001611">
    <property type="entry name" value="Leu-rich_rpt"/>
</dbReference>
<comment type="caution">
    <text evidence="11">The sequence shown here is derived from an EMBL/GenBank/DDBJ whole genome shotgun (WGS) entry which is preliminary data.</text>
</comment>
<dbReference type="SMART" id="SM00364">
    <property type="entry name" value="LRR_BAC"/>
    <property type="match status" value="8"/>
</dbReference>
<keyword evidence="9" id="KW-0802">TPR repeat</keyword>
<dbReference type="EMBL" id="JAFMYW010000001">
    <property type="protein sequence ID" value="MBO0948063.1"/>
    <property type="molecule type" value="Genomic_DNA"/>
</dbReference>
<dbReference type="InterPro" id="IPR032675">
    <property type="entry name" value="LRR_dom_sf"/>
</dbReference>
<dbReference type="SMART" id="SM00369">
    <property type="entry name" value="LRR_TYP"/>
    <property type="match status" value="9"/>
</dbReference>
<dbReference type="SMART" id="SM00028">
    <property type="entry name" value="TPR"/>
    <property type="match status" value="3"/>
</dbReference>
<feature type="repeat" description="TPR" evidence="9">
    <location>
        <begin position="864"/>
        <end position="897"/>
    </location>
</feature>
<dbReference type="Pfam" id="PF23598">
    <property type="entry name" value="LRR_14"/>
    <property type="match status" value="1"/>
</dbReference>
<dbReference type="Proteomes" id="UP000664628">
    <property type="component" value="Unassembled WGS sequence"/>
</dbReference>
<evidence type="ECO:0000256" key="6">
    <source>
        <dbReference type="ARBA" id="ARBA00022763"/>
    </source>
</evidence>
<accession>A0ABS3JDK0</accession>
<protein>
    <recommendedName>
        <fullName evidence="10">Disease resistance R13L4/SHOC-2-like LRR domain-containing protein</fullName>
    </recommendedName>
</protein>
<reference evidence="11 12" key="1">
    <citation type="submission" date="2021-03" db="EMBL/GenBank/DDBJ databases">
        <title>Fibrella sp. HMF5405 genome sequencing and assembly.</title>
        <authorList>
            <person name="Kang H."/>
            <person name="Kim H."/>
            <person name="Bae S."/>
            <person name="Joh K."/>
        </authorList>
    </citation>
    <scope>NUCLEOTIDE SEQUENCE [LARGE SCALE GENOMIC DNA]</scope>
    <source>
        <strain evidence="11 12">HMF5405</strain>
    </source>
</reference>
<keyword evidence="8" id="KW-0234">DNA repair</keyword>
<dbReference type="PROSITE" id="PS51450">
    <property type="entry name" value="LRR"/>
    <property type="match status" value="1"/>
</dbReference>
<dbReference type="InterPro" id="IPR003591">
    <property type="entry name" value="Leu-rich_rpt_typical-subtyp"/>
</dbReference>
<gene>
    <name evidence="11" type="ORF">J2I46_05680</name>
</gene>
<sequence>MRFFFPDVNRPQGTMVEKRVDDFNLTYTSWADLAEKSRASEKPISLSLFIDSTSYRADWRGLKRTQHVRLLQIRLATPLTQTLADSLIGALAGWPELDNIHISASLPGSPTASGIAPQQIDGKASARLASVRRLNFSLSGDPLRAAIQLFSYCPSVFHVAINDYKMPASTLPDELRNLTTVRSFSMYGPGHVSMEKIIGRFPALTALELAYTGDWQQLTTDLKKVPNLRRLSLTAGQGQSRISGLRLGSLTKLDTLNLRLNQGITEPVDSLLIGLTSLQVVEFADATLSSLAWMGENTGLRQVNLFRCRFPVFSESLARLTQLESIALNQADSLKQFPVGFTTVPNLRYLSIHNSGITAIPATIGTMTSLTALTISGSKLRNVPDEIGQLTGLRLLSLTGNQLTSLPASLSRLDQLTALELATNQLTSLPVGVGRLRQLRTLALARNKLTALPDELGQCRQLTELNLNDNPLTALPESIGNLDSLRTLTMTMTRLRSLPSTVGKLKQLRWLNVSGSRLTSLPESLGNCQNLVSLDISDSTLTSLPASINRLGKLSGLSLELTQLQMLPASVASLTNVRTMRLNTPQLVLLPDEIGNLTSLTWLSVSSSKLMGLPNSIGRLKQLTNLTIDGKVEPITNKPTGMLEYFPDSLVRCDKLTDLTITNQIAFDGVDAIRKTARMPSLQSLRLDRCGMDRLTDIDWKTVRLRTLSLQQNSLRDVPESILDAPNLQSINLYYNYPLPRALNQNFWNKEGLKTAFVEAQLATSPAAVDKPDARIMQAYMNAGMRQMQQRNWGEVFANMEKAILAAPDTLKAMPLAQRAELYMIRKEYALAVADYEMAIAAAPRLVDRQMGMNADIAKKMMIALWRKQLGTARSALGQYDKALSDLNKAIELLPKEMSSPFLANFYTEQARVNANRNKPDEARKSLDKANEVYAGMLYAGPGERLTEVELAILTNQPDKATAALTKYQKQFMTSRPTGFDTGGYNTLYEYLASCTAILSGSKTPEQAQTALATYLKTTPGKIYNWSFDLFETMLPRIGLSTEKVAALGALTKLTKEQAVKME</sequence>
<name>A0ABS3JDK0_9BACT</name>
<organism evidence="11 12">
    <name type="scientific">Fibrella forsythiae</name>
    <dbReference type="NCBI Taxonomy" id="2817061"/>
    <lineage>
        <taxon>Bacteria</taxon>
        <taxon>Pseudomonadati</taxon>
        <taxon>Bacteroidota</taxon>
        <taxon>Cytophagia</taxon>
        <taxon>Cytophagales</taxon>
        <taxon>Spirosomataceae</taxon>
        <taxon>Fibrella</taxon>
    </lineage>
</organism>
<evidence type="ECO:0000256" key="7">
    <source>
        <dbReference type="ARBA" id="ARBA00022853"/>
    </source>
</evidence>
<keyword evidence="6" id="KW-0227">DNA damage</keyword>
<keyword evidence="5" id="KW-0677">Repeat</keyword>
<comment type="similarity">
    <text evidence="2">Belongs to the Tonsoku family.</text>
</comment>